<protein>
    <recommendedName>
        <fullName evidence="2">Stealth protein CR4 conserved region 4 domain-containing protein</fullName>
    </recommendedName>
</protein>
<feature type="compositionally biased region" description="Basic residues" evidence="1">
    <location>
        <begin position="24"/>
        <end position="34"/>
    </location>
</feature>
<evidence type="ECO:0000259" key="2">
    <source>
        <dbReference type="Pfam" id="PF17103"/>
    </source>
</evidence>
<dbReference type="InterPro" id="IPR031356">
    <property type="entry name" value="Stealth_CR4"/>
</dbReference>
<evidence type="ECO:0000256" key="1">
    <source>
        <dbReference type="SAM" id="MobiDB-lite"/>
    </source>
</evidence>
<dbReference type="Pfam" id="PF17103">
    <property type="entry name" value="Stealth_CR4"/>
    <property type="match status" value="1"/>
</dbReference>
<gene>
    <name evidence="3" type="ORF">C1I99_08660</name>
</gene>
<accession>A0A2W2D5Y4</accession>
<comment type="caution">
    <text evidence="3">The sequence shown here is derived from an EMBL/GenBank/DDBJ whole genome shotgun (WGS) entry which is preliminary data.</text>
</comment>
<dbReference type="RefSeq" id="WP_111133688.1">
    <property type="nucleotide sequence ID" value="NZ_POUB01000038.1"/>
</dbReference>
<evidence type="ECO:0000313" key="4">
    <source>
        <dbReference type="Proteomes" id="UP000248749"/>
    </source>
</evidence>
<evidence type="ECO:0000313" key="3">
    <source>
        <dbReference type="EMBL" id="PZG00955.1"/>
    </source>
</evidence>
<feature type="region of interest" description="Disordered" evidence="1">
    <location>
        <begin position="1"/>
        <end position="34"/>
    </location>
</feature>
<dbReference type="Proteomes" id="UP000248749">
    <property type="component" value="Unassembled WGS sequence"/>
</dbReference>
<feature type="domain" description="Stealth protein CR4 conserved region 4" evidence="2">
    <location>
        <begin position="50"/>
        <end position="95"/>
    </location>
</feature>
<proteinExistence type="predicted"/>
<keyword evidence="4" id="KW-1185">Reference proteome</keyword>
<organism evidence="3 4">
    <name type="scientific">Micromonospora deserti</name>
    <dbReference type="NCBI Taxonomy" id="2070366"/>
    <lineage>
        <taxon>Bacteria</taxon>
        <taxon>Bacillati</taxon>
        <taxon>Actinomycetota</taxon>
        <taxon>Actinomycetes</taxon>
        <taxon>Micromonosporales</taxon>
        <taxon>Micromonosporaceae</taxon>
        <taxon>Micromonospora</taxon>
    </lineage>
</organism>
<reference evidence="3 4" key="1">
    <citation type="submission" date="2018-01" db="EMBL/GenBank/DDBJ databases">
        <title>Draft genome sequence of Salinispora sp. 13K206.</title>
        <authorList>
            <person name="Sahin N."/>
            <person name="Saygin H."/>
            <person name="Ay H."/>
        </authorList>
    </citation>
    <scope>NUCLEOTIDE SEQUENCE [LARGE SCALE GENOMIC DNA]</scope>
    <source>
        <strain evidence="3 4">13K206</strain>
    </source>
</reference>
<name>A0A2W2D5Y4_9ACTN</name>
<sequence length="96" mass="11064">MGAAPGSRPARYRSSPHSATSGAHPRRTALRSFRRERRPDDYRLSFRLAHLLAHRDRHVFCLNDAFSTEEDVANQIKVLTPFLDTYFPVPSPWEKT</sequence>
<dbReference type="OrthoDB" id="570545at2"/>
<dbReference type="AlphaFoldDB" id="A0A2W2D5Y4"/>
<dbReference type="EMBL" id="POUB01000038">
    <property type="protein sequence ID" value="PZG00955.1"/>
    <property type="molecule type" value="Genomic_DNA"/>
</dbReference>